<evidence type="ECO:0000259" key="14">
    <source>
        <dbReference type="Pfam" id="PF01113"/>
    </source>
</evidence>
<feature type="active site" description="Proton donor" evidence="13">
    <location>
        <position position="135"/>
    </location>
</feature>
<comment type="catalytic activity">
    <reaction evidence="12 13">
        <text>(S)-2,3,4,5-tetrahydrodipicolinate + NAD(+) + H2O = (2S,4S)-4-hydroxy-2,3,4,5-tetrahydrodipicolinate + NADH + H(+)</text>
        <dbReference type="Rhea" id="RHEA:35323"/>
        <dbReference type="ChEBI" id="CHEBI:15377"/>
        <dbReference type="ChEBI" id="CHEBI:15378"/>
        <dbReference type="ChEBI" id="CHEBI:16845"/>
        <dbReference type="ChEBI" id="CHEBI:57540"/>
        <dbReference type="ChEBI" id="CHEBI:57945"/>
        <dbReference type="ChEBI" id="CHEBI:67139"/>
        <dbReference type="EC" id="1.17.1.8"/>
    </reaction>
</comment>
<evidence type="ECO:0000259" key="15">
    <source>
        <dbReference type="Pfam" id="PF05173"/>
    </source>
</evidence>
<dbReference type="GO" id="GO:0050661">
    <property type="term" value="F:NADP binding"/>
    <property type="evidence" value="ECO:0007669"/>
    <property type="project" value="UniProtKB-UniRule"/>
</dbReference>
<evidence type="ECO:0000256" key="5">
    <source>
        <dbReference type="ARBA" id="ARBA00022915"/>
    </source>
</evidence>
<evidence type="ECO:0000313" key="17">
    <source>
        <dbReference type="Proteomes" id="UP000295493"/>
    </source>
</evidence>
<dbReference type="InterPro" id="IPR023940">
    <property type="entry name" value="DHDPR_bac"/>
</dbReference>
<comment type="subcellular location">
    <subcellularLocation>
        <location evidence="13">Cytoplasm</location>
    </subcellularLocation>
</comment>
<dbReference type="FunFam" id="3.30.360.10:FF:000004">
    <property type="entry name" value="4-hydroxy-tetrahydrodipicolinate reductase"/>
    <property type="match status" value="1"/>
</dbReference>
<comment type="similarity">
    <text evidence="1 13">Belongs to the DapB family.</text>
</comment>
<dbReference type="Proteomes" id="UP000295493">
    <property type="component" value="Unassembled WGS sequence"/>
</dbReference>
<accession>A0A4R6FBB2</accession>
<organism evidence="16 17">
    <name type="scientific">Stakelama pacifica</name>
    <dbReference type="NCBI Taxonomy" id="517720"/>
    <lineage>
        <taxon>Bacteria</taxon>
        <taxon>Pseudomonadati</taxon>
        <taxon>Pseudomonadota</taxon>
        <taxon>Alphaproteobacteria</taxon>
        <taxon>Sphingomonadales</taxon>
        <taxon>Sphingomonadaceae</taxon>
        <taxon>Stakelama</taxon>
    </lineage>
</organism>
<dbReference type="SUPFAM" id="SSF51735">
    <property type="entry name" value="NAD(P)-binding Rossmann-fold domains"/>
    <property type="match status" value="1"/>
</dbReference>
<name>A0A4R6FBB2_9SPHN</name>
<sequence length="242" mass="24865">MTRIGILGSEGRMGRAIAAAIAESDASHAGGVDASGDAMTLAERCDVLVDFTAPAALSANLDAAEAKGCAIVIGTTGLSADDHARIDAAAKRIAVLQTGNTSLGVVMLCALVEKAAAALGKDWDVEIAEMHHRMKVDAPSGTALMLGEAAAKGHGDSLDAVRVSGRDGHTGARETGTIGFSALRGGTVAGDHMVVFAGEGERIELTHRAEDRAIFARGAVRAALWLHDRVPGRYTMNQVLGM</sequence>
<dbReference type="AlphaFoldDB" id="A0A4R6FBB2"/>
<dbReference type="EMBL" id="SNWD01000017">
    <property type="protein sequence ID" value="TDN78416.1"/>
    <property type="molecule type" value="Genomic_DNA"/>
</dbReference>
<feature type="binding site" evidence="13">
    <location>
        <begin position="98"/>
        <end position="101"/>
    </location>
    <ligand>
        <name>NAD(+)</name>
        <dbReference type="ChEBI" id="CHEBI:57540"/>
    </ligand>
</feature>
<dbReference type="PANTHER" id="PTHR20836:SF0">
    <property type="entry name" value="4-HYDROXY-TETRAHYDRODIPICOLINATE REDUCTASE 1, CHLOROPLASTIC-RELATED"/>
    <property type="match status" value="1"/>
</dbReference>
<keyword evidence="4 13" id="KW-0521">NADP</keyword>
<dbReference type="PANTHER" id="PTHR20836">
    <property type="entry name" value="DIHYDRODIPICOLINATE REDUCTASE"/>
    <property type="match status" value="1"/>
</dbReference>
<dbReference type="SUPFAM" id="SSF55347">
    <property type="entry name" value="Glyceraldehyde-3-phosphate dehydrogenase-like, C-terminal domain"/>
    <property type="match status" value="1"/>
</dbReference>
<dbReference type="GO" id="GO:0005829">
    <property type="term" value="C:cytosol"/>
    <property type="evidence" value="ECO:0007669"/>
    <property type="project" value="TreeGrafter"/>
</dbReference>
<feature type="binding site" evidence="13">
    <location>
        <begin position="8"/>
        <end position="13"/>
    </location>
    <ligand>
        <name>NAD(+)</name>
        <dbReference type="ChEBI" id="CHEBI:57540"/>
    </ligand>
</feature>
<keyword evidence="7 13" id="KW-0520">NAD</keyword>
<dbReference type="HAMAP" id="MF_00102">
    <property type="entry name" value="DapB"/>
    <property type="match status" value="1"/>
</dbReference>
<keyword evidence="6 13" id="KW-0560">Oxidoreductase</keyword>
<keyword evidence="3 13" id="KW-0028">Amino-acid biosynthesis</keyword>
<evidence type="ECO:0000256" key="12">
    <source>
        <dbReference type="ARBA" id="ARBA00049396"/>
    </source>
</evidence>
<feature type="domain" description="Dihydrodipicolinate reductase N-terminal" evidence="14">
    <location>
        <begin position="3"/>
        <end position="100"/>
    </location>
</feature>
<keyword evidence="8 13" id="KW-0457">Lysine biosynthesis</keyword>
<dbReference type="UniPathway" id="UPA00034">
    <property type="reaction ID" value="UER00018"/>
</dbReference>
<dbReference type="GO" id="GO:0019877">
    <property type="term" value="P:diaminopimelate biosynthetic process"/>
    <property type="evidence" value="ECO:0007669"/>
    <property type="project" value="UniProtKB-UniRule"/>
</dbReference>
<dbReference type="InterPro" id="IPR000846">
    <property type="entry name" value="DapB_N"/>
</dbReference>
<dbReference type="CDD" id="cd02274">
    <property type="entry name" value="DHDPR_N"/>
    <property type="match status" value="1"/>
</dbReference>
<evidence type="ECO:0000256" key="9">
    <source>
        <dbReference type="ARBA" id="ARBA00037922"/>
    </source>
</evidence>
<evidence type="ECO:0000256" key="1">
    <source>
        <dbReference type="ARBA" id="ARBA00006642"/>
    </source>
</evidence>
<evidence type="ECO:0000256" key="11">
    <source>
        <dbReference type="ARBA" id="ARBA00049080"/>
    </source>
</evidence>
<dbReference type="InterPro" id="IPR036291">
    <property type="entry name" value="NAD(P)-bd_dom_sf"/>
</dbReference>
<evidence type="ECO:0000256" key="2">
    <source>
        <dbReference type="ARBA" id="ARBA00022490"/>
    </source>
</evidence>
<dbReference type="GO" id="GO:0016726">
    <property type="term" value="F:oxidoreductase activity, acting on CH or CH2 groups, NAD or NADP as acceptor"/>
    <property type="evidence" value="ECO:0007669"/>
    <property type="project" value="UniProtKB-UniRule"/>
</dbReference>
<feature type="domain" description="Dihydrodipicolinate reductase C-terminal" evidence="15">
    <location>
        <begin position="104"/>
        <end position="240"/>
    </location>
</feature>
<feature type="active site" description="Proton donor/acceptor" evidence="13">
    <location>
        <position position="131"/>
    </location>
</feature>
<evidence type="ECO:0000256" key="8">
    <source>
        <dbReference type="ARBA" id="ARBA00023154"/>
    </source>
</evidence>
<comment type="subunit">
    <text evidence="13">Homotetramer.</text>
</comment>
<comment type="pathway">
    <text evidence="9 13">Amino-acid biosynthesis; L-lysine biosynthesis via DAP pathway; (S)-tetrahydrodipicolinate from L-aspartate: step 4/4.</text>
</comment>
<dbReference type="GO" id="GO:0008839">
    <property type="term" value="F:4-hydroxy-tetrahydrodipicolinate reductase"/>
    <property type="evidence" value="ECO:0007669"/>
    <property type="project" value="UniProtKB-UniRule"/>
</dbReference>
<dbReference type="Pfam" id="PF05173">
    <property type="entry name" value="DapB_C"/>
    <property type="match status" value="1"/>
</dbReference>
<evidence type="ECO:0000256" key="4">
    <source>
        <dbReference type="ARBA" id="ARBA00022857"/>
    </source>
</evidence>
<dbReference type="PROSITE" id="PS01298">
    <property type="entry name" value="DAPB"/>
    <property type="match status" value="1"/>
</dbReference>
<dbReference type="GO" id="GO:0009089">
    <property type="term" value="P:lysine biosynthetic process via diaminopimelate"/>
    <property type="evidence" value="ECO:0007669"/>
    <property type="project" value="UniProtKB-UniRule"/>
</dbReference>
<feature type="binding site" evidence="13">
    <location>
        <begin position="74"/>
        <end position="76"/>
    </location>
    <ligand>
        <name>NAD(+)</name>
        <dbReference type="ChEBI" id="CHEBI:57540"/>
    </ligand>
</feature>
<gene>
    <name evidence="13" type="primary">dapB</name>
    <name evidence="16" type="ORF">EV664_11736</name>
</gene>
<reference evidence="16 17" key="1">
    <citation type="submission" date="2019-03" db="EMBL/GenBank/DDBJ databases">
        <title>Genomic Encyclopedia of Type Strains, Phase IV (KMG-IV): sequencing the most valuable type-strain genomes for metagenomic binning, comparative biology and taxonomic classification.</title>
        <authorList>
            <person name="Goeker M."/>
        </authorList>
    </citation>
    <scope>NUCLEOTIDE SEQUENCE [LARGE SCALE GENOMIC DNA]</scope>
    <source>
        <strain evidence="16 17">DSM 25059</strain>
    </source>
</reference>
<comment type="catalytic activity">
    <reaction evidence="11 13">
        <text>(S)-2,3,4,5-tetrahydrodipicolinate + NADP(+) + H2O = (2S,4S)-4-hydroxy-2,3,4,5-tetrahydrodipicolinate + NADPH + H(+)</text>
        <dbReference type="Rhea" id="RHEA:35331"/>
        <dbReference type="ChEBI" id="CHEBI:15377"/>
        <dbReference type="ChEBI" id="CHEBI:15378"/>
        <dbReference type="ChEBI" id="CHEBI:16845"/>
        <dbReference type="ChEBI" id="CHEBI:57783"/>
        <dbReference type="ChEBI" id="CHEBI:58349"/>
        <dbReference type="ChEBI" id="CHEBI:67139"/>
        <dbReference type="EC" id="1.17.1.8"/>
    </reaction>
</comment>
<dbReference type="Gene3D" id="3.30.360.10">
    <property type="entry name" value="Dihydrodipicolinate Reductase, domain 2"/>
    <property type="match status" value="1"/>
</dbReference>
<dbReference type="Pfam" id="PF01113">
    <property type="entry name" value="DapB_N"/>
    <property type="match status" value="1"/>
</dbReference>
<dbReference type="OrthoDB" id="9790352at2"/>
<feature type="binding site" evidence="13">
    <location>
        <position position="132"/>
    </location>
    <ligand>
        <name>(S)-2,3,4,5-tetrahydrodipicolinate</name>
        <dbReference type="ChEBI" id="CHEBI:16845"/>
    </ligand>
</feature>
<feature type="binding site" evidence="13">
    <location>
        <begin position="141"/>
        <end position="142"/>
    </location>
    <ligand>
        <name>(S)-2,3,4,5-tetrahydrodipicolinate</name>
        <dbReference type="ChEBI" id="CHEBI:16845"/>
    </ligand>
</feature>
<keyword evidence="5 13" id="KW-0220">Diaminopimelate biosynthesis</keyword>
<evidence type="ECO:0000256" key="3">
    <source>
        <dbReference type="ARBA" id="ARBA00022605"/>
    </source>
</evidence>
<comment type="caution">
    <text evidence="13">Was originally thought to be a dihydrodipicolinate reductase (DHDPR), catalyzing the conversion of dihydrodipicolinate to tetrahydrodipicolinate. However, it was shown in E.coli that the substrate of the enzymatic reaction is not dihydrodipicolinate (DHDP) but in fact (2S,4S)-4-hydroxy-2,3,4,5-tetrahydrodipicolinic acid (HTPA), the product released by the DapA-catalyzed reaction.</text>
</comment>
<evidence type="ECO:0000256" key="13">
    <source>
        <dbReference type="HAMAP-Rule" id="MF_00102"/>
    </source>
</evidence>
<evidence type="ECO:0000256" key="6">
    <source>
        <dbReference type="ARBA" id="ARBA00023002"/>
    </source>
</evidence>
<dbReference type="GO" id="GO:0051287">
    <property type="term" value="F:NAD binding"/>
    <property type="evidence" value="ECO:0007669"/>
    <property type="project" value="UniProtKB-UniRule"/>
</dbReference>
<evidence type="ECO:0000313" key="16">
    <source>
        <dbReference type="EMBL" id="TDN78416.1"/>
    </source>
</evidence>
<comment type="function">
    <text evidence="13">Catalyzes the conversion of 4-hydroxy-tetrahydrodipicolinate (HTPA) to tetrahydrodipicolinate.</text>
</comment>
<comment type="caution">
    <text evidence="16">The sequence shown here is derived from an EMBL/GenBank/DDBJ whole genome shotgun (WGS) entry which is preliminary data.</text>
</comment>
<dbReference type="InterPro" id="IPR022663">
    <property type="entry name" value="DapB_C"/>
</dbReference>
<dbReference type="NCBIfam" id="TIGR00036">
    <property type="entry name" value="dapB"/>
    <property type="match status" value="1"/>
</dbReference>
<comment type="caution">
    <text evidence="13">Lacks conserved residue(s) required for the propagation of feature annotation.</text>
</comment>
<keyword evidence="17" id="KW-1185">Reference proteome</keyword>
<dbReference type="PIRSF" id="PIRSF000161">
    <property type="entry name" value="DHPR"/>
    <property type="match status" value="1"/>
</dbReference>
<dbReference type="EC" id="1.17.1.8" evidence="10 13"/>
<keyword evidence="2 13" id="KW-0963">Cytoplasm</keyword>
<evidence type="ECO:0000256" key="10">
    <source>
        <dbReference type="ARBA" id="ARBA00038983"/>
    </source>
</evidence>
<dbReference type="InterPro" id="IPR022664">
    <property type="entry name" value="DapB_N_CS"/>
</dbReference>
<protein>
    <recommendedName>
        <fullName evidence="10 13">4-hydroxy-tetrahydrodipicolinate reductase</fullName>
        <shortName evidence="13">HTPA reductase</shortName>
        <ecNumber evidence="10 13">1.17.1.8</ecNumber>
    </recommendedName>
</protein>
<proteinExistence type="inferred from homology"/>
<dbReference type="RefSeq" id="WP_133496968.1">
    <property type="nucleotide sequence ID" value="NZ_BMLU01000016.1"/>
</dbReference>
<evidence type="ECO:0000256" key="7">
    <source>
        <dbReference type="ARBA" id="ARBA00023027"/>
    </source>
</evidence>
<dbReference type="Gene3D" id="3.40.50.720">
    <property type="entry name" value="NAD(P)-binding Rossmann-like Domain"/>
    <property type="match status" value="1"/>
</dbReference>